<gene>
    <name evidence="2" type="ORF">R3P38DRAFT_3223919</name>
</gene>
<comment type="caution">
    <text evidence="2">The sequence shown here is derived from an EMBL/GenBank/DDBJ whole genome shotgun (WGS) entry which is preliminary data.</text>
</comment>
<dbReference type="EMBL" id="JAWWNJ010000103">
    <property type="protein sequence ID" value="KAK6993267.1"/>
    <property type="molecule type" value="Genomic_DNA"/>
</dbReference>
<evidence type="ECO:0000313" key="2">
    <source>
        <dbReference type="EMBL" id="KAK6993267.1"/>
    </source>
</evidence>
<dbReference type="Proteomes" id="UP001362999">
    <property type="component" value="Unassembled WGS sequence"/>
</dbReference>
<keyword evidence="3" id="KW-1185">Reference proteome</keyword>
<feature type="compositionally biased region" description="Basic and acidic residues" evidence="1">
    <location>
        <begin position="84"/>
        <end position="93"/>
    </location>
</feature>
<name>A0AAV9ZWJ5_9AGAR</name>
<reference evidence="2 3" key="1">
    <citation type="journal article" date="2024" name="J Genomics">
        <title>Draft genome sequencing and assembly of Favolaschia claudopus CIRM-BRFM 2984 isolated from oak limbs.</title>
        <authorList>
            <person name="Navarro D."/>
            <person name="Drula E."/>
            <person name="Chaduli D."/>
            <person name="Cazenave R."/>
            <person name="Ahrendt S."/>
            <person name="Wang J."/>
            <person name="Lipzen A."/>
            <person name="Daum C."/>
            <person name="Barry K."/>
            <person name="Grigoriev I.V."/>
            <person name="Favel A."/>
            <person name="Rosso M.N."/>
            <person name="Martin F."/>
        </authorList>
    </citation>
    <scope>NUCLEOTIDE SEQUENCE [LARGE SCALE GENOMIC DNA]</scope>
    <source>
        <strain evidence="2 3">CIRM-BRFM 2984</strain>
    </source>
</reference>
<protein>
    <submittedName>
        <fullName evidence="2">Uncharacterized protein</fullName>
    </submittedName>
</protein>
<evidence type="ECO:0000256" key="1">
    <source>
        <dbReference type="SAM" id="MobiDB-lite"/>
    </source>
</evidence>
<organism evidence="2 3">
    <name type="scientific">Favolaschia claudopus</name>
    <dbReference type="NCBI Taxonomy" id="2862362"/>
    <lineage>
        <taxon>Eukaryota</taxon>
        <taxon>Fungi</taxon>
        <taxon>Dikarya</taxon>
        <taxon>Basidiomycota</taxon>
        <taxon>Agaricomycotina</taxon>
        <taxon>Agaricomycetes</taxon>
        <taxon>Agaricomycetidae</taxon>
        <taxon>Agaricales</taxon>
        <taxon>Marasmiineae</taxon>
        <taxon>Mycenaceae</taxon>
        <taxon>Favolaschia</taxon>
    </lineage>
</organism>
<feature type="region of interest" description="Disordered" evidence="1">
    <location>
        <begin position="71"/>
        <end position="132"/>
    </location>
</feature>
<accession>A0AAV9ZWJ5</accession>
<sequence>MAARVPALDGAARPRAPPPAVVGRVLPPAVAVRGLALVIAARVRVPPLTVITVDNGVVRSPAVHDHRAVVLPPRSGSSHSNRTRRYEKADVGEGKGGGASSKEEGSAASLVSPPTELVAAPGTRCGRGITRV</sequence>
<dbReference type="AlphaFoldDB" id="A0AAV9ZWJ5"/>
<proteinExistence type="predicted"/>
<evidence type="ECO:0000313" key="3">
    <source>
        <dbReference type="Proteomes" id="UP001362999"/>
    </source>
</evidence>